<comment type="caution">
    <text evidence="2">The sequence shown here is derived from an EMBL/GenBank/DDBJ whole genome shotgun (WGS) entry which is preliminary data.</text>
</comment>
<sequence length="890" mass="90540">MNAQQLSGWLGDYHARGLTHVTDWLSEVALGWLAAGAGTGSEAEVLLSALVWSCPPLARRVLAEVLDRLGPGDGEQDALRPNCTVDAGAGACPLWEVFRTIAHDAARVLATAAQLRALELQGDGDAPSGMGEAAAAAQAAADKDVAAAALVAGLCGAGGEELFSRLLCQSLELLPVLQEHAAFMLCMPPVPAVRLVRALAPLLPYSDELADALLHAASARASAAAEAAAAEEAAADAAATAAAVAQQEFHDDTATSSLPAAPLTPGWPAADLTGSGSTNLAATEPGDADVALEALCALLAHCRSLAVSAAAPAEELMDALLQLACRPSAGGPAATEDAPADGSGASPLPPAGATAAAMFDRVQRGLVASSSAAAKAEGEGDVDAGERVCLRALWAARLAFAARSCMECQPPDGWQQGAGAGALSSPRDADTGPGGAGGGMDGGSGPAGAGPHGLSLVSRLRWRLASQGVATGCGGAPAAAASGRGPPGGRHSRAGFGRPGQAPVLVCAAPPVGALLKALVQAATACQAAGGARRQWWAPKSQQHVLVMAEALAVAAFGAGAVPGEAPGGPMFLALAHLRMQVLAVLSEALLLSPPDFGLAVLGGAAPLLLTQERPEGVECLAAELGQSTDRPGLHLDVDQQRQRWRLLAYGMGLARRPLAAAAQRARERARATSLYASGCVAGGRGHSALDSGGGEASQGNATSKATGSRQNKLLAELVASMSMFNDATPATGGRKRRQSLAPPGPRQQRPRPSPSPSAVTQAQPSQAGAPSQRQRFNQLPTVKEEEECLAQAREGGLLLRSPAAQQASASVVGSEGPAVKACRKDTGGAHSRPLPVRLRRRQLPVLRYEEMRQPPLPLTPRLPLRDLQTQRFNRELQPVLARSSQSRAL</sequence>
<dbReference type="EMBL" id="LSYV01000016">
    <property type="protein sequence ID" value="KXZ50672.1"/>
    <property type="molecule type" value="Genomic_DNA"/>
</dbReference>
<organism evidence="2 3">
    <name type="scientific">Gonium pectorale</name>
    <name type="common">Green alga</name>
    <dbReference type="NCBI Taxonomy" id="33097"/>
    <lineage>
        <taxon>Eukaryota</taxon>
        <taxon>Viridiplantae</taxon>
        <taxon>Chlorophyta</taxon>
        <taxon>core chlorophytes</taxon>
        <taxon>Chlorophyceae</taxon>
        <taxon>CS clade</taxon>
        <taxon>Chlamydomonadales</taxon>
        <taxon>Volvocaceae</taxon>
        <taxon>Gonium</taxon>
    </lineage>
</organism>
<dbReference type="Proteomes" id="UP000075714">
    <property type="component" value="Unassembled WGS sequence"/>
</dbReference>
<reference evidence="3" key="1">
    <citation type="journal article" date="2016" name="Nat. Commun.">
        <title>The Gonium pectorale genome demonstrates co-option of cell cycle regulation during the evolution of multicellularity.</title>
        <authorList>
            <person name="Hanschen E.R."/>
            <person name="Marriage T.N."/>
            <person name="Ferris P.J."/>
            <person name="Hamaji T."/>
            <person name="Toyoda A."/>
            <person name="Fujiyama A."/>
            <person name="Neme R."/>
            <person name="Noguchi H."/>
            <person name="Minakuchi Y."/>
            <person name="Suzuki M."/>
            <person name="Kawai-Toyooka H."/>
            <person name="Smith D.R."/>
            <person name="Sparks H."/>
            <person name="Anderson J."/>
            <person name="Bakaric R."/>
            <person name="Luria V."/>
            <person name="Karger A."/>
            <person name="Kirschner M.W."/>
            <person name="Durand P.M."/>
            <person name="Michod R.E."/>
            <person name="Nozaki H."/>
            <person name="Olson B.J."/>
        </authorList>
    </citation>
    <scope>NUCLEOTIDE SEQUENCE [LARGE SCALE GENOMIC DNA]</scope>
    <source>
        <strain evidence="3">NIES-2863</strain>
    </source>
</reference>
<keyword evidence="3" id="KW-1185">Reference proteome</keyword>
<feature type="region of interest" description="Disordered" evidence="1">
    <location>
        <begin position="726"/>
        <end position="777"/>
    </location>
</feature>
<feature type="region of interest" description="Disordered" evidence="1">
    <location>
        <begin position="328"/>
        <end position="352"/>
    </location>
</feature>
<evidence type="ECO:0000313" key="3">
    <source>
        <dbReference type="Proteomes" id="UP000075714"/>
    </source>
</evidence>
<feature type="region of interest" description="Disordered" evidence="1">
    <location>
        <begin position="689"/>
        <end position="709"/>
    </location>
</feature>
<proteinExistence type="predicted"/>
<feature type="compositionally biased region" description="Polar residues" evidence="1">
    <location>
        <begin position="698"/>
        <end position="709"/>
    </location>
</feature>
<accession>A0A150GLJ0</accession>
<name>A0A150GLJ0_GONPE</name>
<gene>
    <name evidence="2" type="ORF">GPECTOR_15g356</name>
</gene>
<feature type="compositionally biased region" description="Low complexity" evidence="1">
    <location>
        <begin position="762"/>
        <end position="775"/>
    </location>
</feature>
<dbReference type="AlphaFoldDB" id="A0A150GLJ0"/>
<evidence type="ECO:0000256" key="1">
    <source>
        <dbReference type="SAM" id="MobiDB-lite"/>
    </source>
</evidence>
<evidence type="ECO:0000313" key="2">
    <source>
        <dbReference type="EMBL" id="KXZ50672.1"/>
    </source>
</evidence>
<feature type="compositionally biased region" description="Gly residues" evidence="1">
    <location>
        <begin position="432"/>
        <end position="451"/>
    </location>
</feature>
<protein>
    <submittedName>
        <fullName evidence="2">Uncharacterized protein</fullName>
    </submittedName>
</protein>
<feature type="region of interest" description="Disordered" evidence="1">
    <location>
        <begin position="416"/>
        <end position="452"/>
    </location>
</feature>
<feature type="region of interest" description="Disordered" evidence="1">
    <location>
        <begin position="473"/>
        <end position="492"/>
    </location>
</feature>